<dbReference type="CDD" id="cd02503">
    <property type="entry name" value="MobA"/>
    <property type="match status" value="1"/>
</dbReference>
<dbReference type="InParanoid" id="A0A371RGL6"/>
<evidence type="ECO:0000259" key="9">
    <source>
        <dbReference type="Pfam" id="PF12804"/>
    </source>
</evidence>
<dbReference type="EMBL" id="QUQO01000001">
    <property type="protein sequence ID" value="RFB04600.1"/>
    <property type="molecule type" value="Genomic_DNA"/>
</dbReference>
<evidence type="ECO:0000313" key="10">
    <source>
        <dbReference type="EMBL" id="RFB04600.1"/>
    </source>
</evidence>
<comment type="catalytic activity">
    <reaction evidence="8">
        <text>Mo-molybdopterin + GTP + H(+) = Mo-molybdopterin guanine dinucleotide + diphosphate</text>
        <dbReference type="Rhea" id="RHEA:34243"/>
        <dbReference type="ChEBI" id="CHEBI:15378"/>
        <dbReference type="ChEBI" id="CHEBI:33019"/>
        <dbReference type="ChEBI" id="CHEBI:37565"/>
        <dbReference type="ChEBI" id="CHEBI:71302"/>
        <dbReference type="ChEBI" id="CHEBI:71310"/>
        <dbReference type="EC" id="2.7.7.77"/>
    </reaction>
</comment>
<protein>
    <recommendedName>
        <fullName evidence="8">Molybdenum cofactor guanylyltransferase</fullName>
        <shortName evidence="8">MoCo guanylyltransferase</shortName>
        <ecNumber evidence="8">2.7.7.77</ecNumber>
    </recommendedName>
    <alternativeName>
        <fullName evidence="8">GTP:molybdopterin guanylyltransferase</fullName>
    </alternativeName>
    <alternativeName>
        <fullName evidence="8">Mo-MPT guanylyltransferase</fullName>
    </alternativeName>
    <alternativeName>
        <fullName evidence="8">Molybdopterin guanylyltransferase</fullName>
    </alternativeName>
    <alternativeName>
        <fullName evidence="8">Molybdopterin-guanine dinucleotide synthase</fullName>
        <shortName evidence="8">MGD synthase</shortName>
    </alternativeName>
</protein>
<dbReference type="InterPro" id="IPR013482">
    <property type="entry name" value="Molybde_CF_guanTrfase"/>
</dbReference>
<dbReference type="InterPro" id="IPR029044">
    <property type="entry name" value="Nucleotide-diphossugar_trans"/>
</dbReference>
<feature type="binding site" evidence="8">
    <location>
        <position position="102"/>
    </location>
    <ligand>
        <name>GTP</name>
        <dbReference type="ChEBI" id="CHEBI:37565"/>
    </ligand>
</feature>
<dbReference type="PANTHER" id="PTHR19136">
    <property type="entry name" value="MOLYBDENUM COFACTOR GUANYLYLTRANSFERASE"/>
    <property type="match status" value="1"/>
</dbReference>
<keyword evidence="5 8" id="KW-0460">Magnesium</keyword>
<dbReference type="GO" id="GO:0061603">
    <property type="term" value="F:molybdenum cofactor guanylyltransferase activity"/>
    <property type="evidence" value="ECO:0007669"/>
    <property type="project" value="UniProtKB-EC"/>
</dbReference>
<dbReference type="Gene3D" id="3.90.550.10">
    <property type="entry name" value="Spore Coat Polysaccharide Biosynthesis Protein SpsA, Chain A"/>
    <property type="match status" value="1"/>
</dbReference>
<evidence type="ECO:0000256" key="7">
    <source>
        <dbReference type="ARBA" id="ARBA00023150"/>
    </source>
</evidence>
<evidence type="ECO:0000256" key="5">
    <source>
        <dbReference type="ARBA" id="ARBA00022842"/>
    </source>
</evidence>
<dbReference type="SUPFAM" id="SSF53448">
    <property type="entry name" value="Nucleotide-diphospho-sugar transferases"/>
    <property type="match status" value="1"/>
</dbReference>
<dbReference type="FunCoup" id="A0A371RGL6">
    <property type="interactions" value="73"/>
</dbReference>
<evidence type="ECO:0000256" key="8">
    <source>
        <dbReference type="HAMAP-Rule" id="MF_00316"/>
    </source>
</evidence>
<proteinExistence type="inferred from homology"/>
<keyword evidence="1 8" id="KW-0963">Cytoplasm</keyword>
<comment type="caution">
    <text evidence="10">The sequence shown here is derived from an EMBL/GenBank/DDBJ whole genome shotgun (WGS) entry which is preliminary data.</text>
</comment>
<dbReference type="Pfam" id="PF12804">
    <property type="entry name" value="NTP_transf_3"/>
    <property type="match status" value="1"/>
</dbReference>
<comment type="subunit">
    <text evidence="8">Monomer.</text>
</comment>
<evidence type="ECO:0000256" key="6">
    <source>
        <dbReference type="ARBA" id="ARBA00023134"/>
    </source>
</evidence>
<name>A0A371RGL6_9PROT</name>
<comment type="subcellular location">
    <subcellularLocation>
        <location evidence="8">Cytoplasm</location>
    </subcellularLocation>
</comment>
<gene>
    <name evidence="8" type="primary">mobA</name>
    <name evidence="10" type="ORF">DX908_04480</name>
</gene>
<feature type="binding site" evidence="8">
    <location>
        <position position="25"/>
    </location>
    <ligand>
        <name>GTP</name>
        <dbReference type="ChEBI" id="CHEBI:37565"/>
    </ligand>
</feature>
<keyword evidence="3 8" id="KW-0479">Metal-binding</keyword>
<dbReference type="HAMAP" id="MF_00316">
    <property type="entry name" value="MobA"/>
    <property type="match status" value="1"/>
</dbReference>
<comment type="domain">
    <text evidence="8">The N-terminal domain determines nucleotide recognition and specific binding, while the C-terminal domain determines the specific binding to the target protein.</text>
</comment>
<dbReference type="GO" id="GO:1902758">
    <property type="term" value="P:bis(molybdopterin guanine dinucleotide)molybdenum biosynthetic process"/>
    <property type="evidence" value="ECO:0007669"/>
    <property type="project" value="TreeGrafter"/>
</dbReference>
<comment type="similarity">
    <text evidence="8">Belongs to the MobA family.</text>
</comment>
<organism evidence="10 11">
    <name type="scientific">Parvularcula marina</name>
    <dbReference type="NCBI Taxonomy" id="2292771"/>
    <lineage>
        <taxon>Bacteria</taxon>
        <taxon>Pseudomonadati</taxon>
        <taxon>Pseudomonadota</taxon>
        <taxon>Alphaproteobacteria</taxon>
        <taxon>Parvularculales</taxon>
        <taxon>Parvularculaceae</taxon>
        <taxon>Parvularcula</taxon>
    </lineage>
</organism>
<dbReference type="InterPro" id="IPR025877">
    <property type="entry name" value="MobA-like_NTP_Trfase"/>
</dbReference>
<keyword evidence="7 8" id="KW-0501">Molybdenum cofactor biosynthesis</keyword>
<feature type="binding site" evidence="8">
    <location>
        <position position="67"/>
    </location>
    <ligand>
        <name>GTP</name>
        <dbReference type="ChEBI" id="CHEBI:37565"/>
    </ligand>
</feature>
<evidence type="ECO:0000256" key="4">
    <source>
        <dbReference type="ARBA" id="ARBA00022741"/>
    </source>
</evidence>
<accession>A0A371RGL6</accession>
<dbReference type="GO" id="GO:0005525">
    <property type="term" value="F:GTP binding"/>
    <property type="evidence" value="ECO:0007669"/>
    <property type="project" value="UniProtKB-UniRule"/>
</dbReference>
<dbReference type="GO" id="GO:0046872">
    <property type="term" value="F:metal ion binding"/>
    <property type="evidence" value="ECO:0007669"/>
    <property type="project" value="UniProtKB-KW"/>
</dbReference>
<dbReference type="Proteomes" id="UP000264589">
    <property type="component" value="Unassembled WGS sequence"/>
</dbReference>
<keyword evidence="11" id="KW-1185">Reference proteome</keyword>
<feature type="binding site" evidence="8">
    <location>
        <begin position="12"/>
        <end position="14"/>
    </location>
    <ligand>
        <name>GTP</name>
        <dbReference type="ChEBI" id="CHEBI:37565"/>
    </ligand>
</feature>
<comment type="function">
    <text evidence="8">Transfers a GMP moiety from GTP to Mo-molybdopterin (Mo-MPT) cofactor (Moco or molybdenum cofactor) to form Mo-molybdopterin guanine dinucleotide (Mo-MGD) cofactor.</text>
</comment>
<feature type="binding site" evidence="8">
    <location>
        <position position="102"/>
    </location>
    <ligand>
        <name>Mg(2+)</name>
        <dbReference type="ChEBI" id="CHEBI:18420"/>
    </ligand>
</feature>
<keyword evidence="6 8" id="KW-0342">GTP-binding</keyword>
<dbReference type="EC" id="2.7.7.77" evidence="8"/>
<dbReference type="AlphaFoldDB" id="A0A371RGL6"/>
<evidence type="ECO:0000256" key="3">
    <source>
        <dbReference type="ARBA" id="ARBA00022723"/>
    </source>
</evidence>
<evidence type="ECO:0000313" key="11">
    <source>
        <dbReference type="Proteomes" id="UP000264589"/>
    </source>
</evidence>
<evidence type="ECO:0000256" key="1">
    <source>
        <dbReference type="ARBA" id="ARBA00022490"/>
    </source>
</evidence>
<dbReference type="PANTHER" id="PTHR19136:SF81">
    <property type="entry name" value="MOLYBDENUM COFACTOR GUANYLYLTRANSFERASE"/>
    <property type="match status" value="1"/>
</dbReference>
<comment type="cofactor">
    <cofactor evidence="8">
        <name>Mg(2+)</name>
        <dbReference type="ChEBI" id="CHEBI:18420"/>
    </cofactor>
</comment>
<evidence type="ECO:0000256" key="2">
    <source>
        <dbReference type="ARBA" id="ARBA00022679"/>
    </source>
</evidence>
<feature type="domain" description="MobA-like NTP transferase" evidence="9">
    <location>
        <begin position="9"/>
        <end position="153"/>
    </location>
</feature>
<keyword evidence="4 8" id="KW-0547">Nucleotide-binding</keyword>
<dbReference type="GO" id="GO:0005737">
    <property type="term" value="C:cytoplasm"/>
    <property type="evidence" value="ECO:0007669"/>
    <property type="project" value="UniProtKB-SubCell"/>
</dbReference>
<keyword evidence="2 8" id="KW-0808">Transferase</keyword>
<sequence length="195" mass="21169">MTSPQDNIVVILAGGRGSRMGYRDKGEIILGGKRMIEHVTERLTPQDSLILISGPHDYGLGVSAIPDEESGIQGPAAGLSAILSFVQENYPEADGFYTVPVDCPFFPEDLITRLDGPGGSYHAVDETGPHPTFAYWACDALKSAFENLDGEQAPSLRRLLFLCGSQSVTWHTDHAFFNINTSSDIEQAERLITPS</sequence>
<reference evidence="10 11" key="1">
    <citation type="submission" date="2018-08" db="EMBL/GenBank/DDBJ databases">
        <title>Parvularcula sp. SM1705, isolated from surface water of the South Sea China.</title>
        <authorList>
            <person name="Sun L."/>
        </authorList>
    </citation>
    <scope>NUCLEOTIDE SEQUENCE [LARGE SCALE GENOMIC DNA]</scope>
    <source>
        <strain evidence="10 11">SM1705</strain>
    </source>
</reference>
<comment type="caution">
    <text evidence="8">Lacks conserved residue(s) required for the propagation of feature annotation.</text>
</comment>